<name>A0A2I8AKT0_9STRE</name>
<dbReference type="InterPro" id="IPR014965">
    <property type="entry name" value="Amino_acid_metab_prot_put"/>
</dbReference>
<organism evidence="2 3">
    <name type="scientific">Streptococcus parauberis</name>
    <dbReference type="NCBI Taxonomy" id="1348"/>
    <lineage>
        <taxon>Bacteria</taxon>
        <taxon>Bacillati</taxon>
        <taxon>Bacillota</taxon>
        <taxon>Bacilli</taxon>
        <taxon>Lactobacillales</taxon>
        <taxon>Streptococcaceae</taxon>
        <taxon>Streptococcus</taxon>
    </lineage>
</organism>
<dbReference type="GeneID" id="61420173"/>
<comment type="caution">
    <text evidence="2">The sequence shown here is derived from an EMBL/GenBank/DDBJ whole genome shotgun (WGS) entry which is preliminary data.</text>
</comment>
<evidence type="ECO:0000313" key="2">
    <source>
        <dbReference type="EMBL" id="PCH12294.1"/>
    </source>
</evidence>
<dbReference type="Pfam" id="PF08866">
    <property type="entry name" value="DUF1831"/>
    <property type="match status" value="1"/>
</dbReference>
<dbReference type="EMBL" id="JARQAG010000003">
    <property type="protein sequence ID" value="MDT2731300.1"/>
    <property type="molecule type" value="Genomic_DNA"/>
</dbReference>
<dbReference type="InterPro" id="IPR035942">
    <property type="entry name" value="Lp2179-like_sf"/>
</dbReference>
<dbReference type="SUPFAM" id="SSF160800">
    <property type="entry name" value="Lp2179-like"/>
    <property type="match status" value="1"/>
</dbReference>
<evidence type="ECO:0000313" key="1">
    <source>
        <dbReference type="EMBL" id="MDT2731300.1"/>
    </source>
</evidence>
<sequence>MAFEKEIALKDCKYTYIISPKVKKYTLRDTTFSETKIGHYELTRLLEEVPNSGEGFPLKITINKDLSSFKLTITDKSALRLVNIFKSEDNKIIQDKFYFLMDSLVERDIFIKQEN</sequence>
<accession>A0A2I8AKT0</accession>
<reference evidence="1" key="2">
    <citation type="submission" date="2023-03" db="EMBL/GenBank/DDBJ databases">
        <authorList>
            <person name="Shen W."/>
            <person name="Cai J."/>
        </authorList>
    </citation>
    <scope>NUCLEOTIDE SEQUENCE</scope>
    <source>
        <strain evidence="1">P82-2</strain>
    </source>
</reference>
<dbReference type="AlphaFoldDB" id="A0A2I8AKT0"/>
<protein>
    <submittedName>
        <fullName evidence="1">DUF1831 domain-containing protein</fullName>
    </submittedName>
</protein>
<dbReference type="Proteomes" id="UP000217465">
    <property type="component" value="Unassembled WGS sequence"/>
</dbReference>
<proteinExistence type="predicted"/>
<gene>
    <name evidence="2" type="ORF">A9Y57_01009</name>
    <name evidence="1" type="ORF">P7G31_03410</name>
</gene>
<evidence type="ECO:0000313" key="3">
    <source>
        <dbReference type="Proteomes" id="UP000217465"/>
    </source>
</evidence>
<reference evidence="2 3" key="1">
    <citation type="submission" date="2016-06" db="EMBL/GenBank/DDBJ databases">
        <authorList>
            <person name="Haines A.N."/>
            <person name="Council K.R."/>
        </authorList>
    </citation>
    <scope>NUCLEOTIDE SEQUENCE [LARGE SCALE GENOMIC DNA]</scope>
    <source>
        <strain evidence="2 3">SP158-29</strain>
    </source>
</reference>
<dbReference type="RefSeq" id="WP_003103804.1">
    <property type="nucleotide sequence ID" value="NZ_CBCPIC010000007.1"/>
</dbReference>
<dbReference type="EMBL" id="NSGR01000008">
    <property type="protein sequence ID" value="PCH12294.1"/>
    <property type="molecule type" value="Genomic_DNA"/>
</dbReference>
<dbReference type="Gene3D" id="3.30.1820.10">
    <property type="entry name" value="Lp2179-like"/>
    <property type="match status" value="1"/>
</dbReference>
<dbReference type="Proteomes" id="UP001180515">
    <property type="component" value="Unassembled WGS sequence"/>
</dbReference>